<keyword evidence="1" id="KW-0175">Coiled coil</keyword>
<feature type="domain" description="DH" evidence="3">
    <location>
        <begin position="99"/>
        <end position="301"/>
    </location>
</feature>
<evidence type="ECO:0000313" key="5">
    <source>
        <dbReference type="Proteomes" id="UP001050691"/>
    </source>
</evidence>
<comment type="caution">
    <text evidence="4">The sequence shown here is derived from an EMBL/GenBank/DDBJ whole genome shotgun (WGS) entry which is preliminary data.</text>
</comment>
<feature type="compositionally biased region" description="Polar residues" evidence="2">
    <location>
        <begin position="877"/>
        <end position="886"/>
    </location>
</feature>
<dbReference type="CDD" id="cd00160">
    <property type="entry name" value="RhoGEF"/>
    <property type="match status" value="1"/>
</dbReference>
<dbReference type="SUPFAM" id="SSF48065">
    <property type="entry name" value="DBL homology domain (DH-domain)"/>
    <property type="match status" value="1"/>
</dbReference>
<proteinExistence type="predicted"/>
<feature type="coiled-coil region" evidence="1">
    <location>
        <begin position="1192"/>
        <end position="1222"/>
    </location>
</feature>
<dbReference type="Proteomes" id="UP001050691">
    <property type="component" value="Unassembled WGS sequence"/>
</dbReference>
<dbReference type="GO" id="GO:0005085">
    <property type="term" value="F:guanyl-nucleotide exchange factor activity"/>
    <property type="evidence" value="ECO:0007669"/>
    <property type="project" value="InterPro"/>
</dbReference>
<dbReference type="EMBL" id="BPWL01000002">
    <property type="protein sequence ID" value="GJJ07089.1"/>
    <property type="molecule type" value="Genomic_DNA"/>
</dbReference>
<feature type="region of interest" description="Disordered" evidence="2">
    <location>
        <begin position="783"/>
        <end position="849"/>
    </location>
</feature>
<keyword evidence="5" id="KW-1185">Reference proteome</keyword>
<feature type="region of interest" description="Disordered" evidence="2">
    <location>
        <begin position="862"/>
        <end position="886"/>
    </location>
</feature>
<dbReference type="InterPro" id="IPR000219">
    <property type="entry name" value="DH_dom"/>
</dbReference>
<feature type="coiled-coil region" evidence="1">
    <location>
        <begin position="1085"/>
        <end position="1158"/>
    </location>
</feature>
<dbReference type="InterPro" id="IPR035899">
    <property type="entry name" value="DBL_dom_sf"/>
</dbReference>
<feature type="compositionally biased region" description="Basic and acidic residues" evidence="2">
    <location>
        <begin position="805"/>
        <end position="822"/>
    </location>
</feature>
<evidence type="ECO:0000256" key="1">
    <source>
        <dbReference type="SAM" id="Coils"/>
    </source>
</evidence>
<feature type="region of interest" description="Disordered" evidence="2">
    <location>
        <begin position="1"/>
        <end position="28"/>
    </location>
</feature>
<feature type="region of interest" description="Disordered" evidence="2">
    <location>
        <begin position="674"/>
        <end position="709"/>
    </location>
</feature>
<dbReference type="GO" id="GO:0005737">
    <property type="term" value="C:cytoplasm"/>
    <property type="evidence" value="ECO:0007669"/>
    <property type="project" value="TreeGrafter"/>
</dbReference>
<accession>A0AAV5A2W5</accession>
<feature type="compositionally biased region" description="Low complexity" evidence="2">
    <location>
        <begin position="695"/>
        <end position="706"/>
    </location>
</feature>
<evidence type="ECO:0000313" key="4">
    <source>
        <dbReference type="EMBL" id="GJJ07089.1"/>
    </source>
</evidence>
<feature type="region of interest" description="Disordered" evidence="2">
    <location>
        <begin position="749"/>
        <end position="768"/>
    </location>
</feature>
<dbReference type="PROSITE" id="PS50010">
    <property type="entry name" value="DH_2"/>
    <property type="match status" value="1"/>
</dbReference>
<protein>
    <recommendedName>
        <fullName evidence="3">DH domain-containing protein</fullName>
    </recommendedName>
</protein>
<evidence type="ECO:0000256" key="2">
    <source>
        <dbReference type="SAM" id="MobiDB-lite"/>
    </source>
</evidence>
<dbReference type="PANTHER" id="PTHR12673:SF270">
    <property type="entry name" value="FYVE-TYPE DOMAIN-CONTAINING PROTEIN"/>
    <property type="match status" value="1"/>
</dbReference>
<dbReference type="InterPro" id="IPR051092">
    <property type="entry name" value="FYVE_RhoGEF_PH"/>
</dbReference>
<dbReference type="Gene3D" id="1.20.900.10">
    <property type="entry name" value="Dbl homology (DH) domain"/>
    <property type="match status" value="1"/>
</dbReference>
<dbReference type="AlphaFoldDB" id="A0AAV5A2W5"/>
<reference evidence="4" key="1">
    <citation type="submission" date="2021-10" db="EMBL/GenBank/DDBJ databases">
        <title>De novo Genome Assembly of Clathrus columnatus (Basidiomycota, Fungi) Using Illumina and Nanopore Sequence Data.</title>
        <authorList>
            <person name="Ogiso-Tanaka E."/>
            <person name="Itagaki H."/>
            <person name="Hosoya T."/>
            <person name="Hosaka K."/>
        </authorList>
    </citation>
    <scope>NUCLEOTIDE SEQUENCE</scope>
    <source>
        <strain evidence="4">MO-923</strain>
    </source>
</reference>
<organism evidence="4 5">
    <name type="scientific">Clathrus columnatus</name>
    <dbReference type="NCBI Taxonomy" id="1419009"/>
    <lineage>
        <taxon>Eukaryota</taxon>
        <taxon>Fungi</taxon>
        <taxon>Dikarya</taxon>
        <taxon>Basidiomycota</taxon>
        <taxon>Agaricomycotina</taxon>
        <taxon>Agaricomycetes</taxon>
        <taxon>Phallomycetidae</taxon>
        <taxon>Phallales</taxon>
        <taxon>Clathraceae</taxon>
        <taxon>Clathrus</taxon>
    </lineage>
</organism>
<gene>
    <name evidence="4" type="ORF">Clacol_001288</name>
</gene>
<name>A0AAV5A2W5_9AGAM</name>
<sequence length="1222" mass="135431">MAIIGSSPRKVAPLSTGDETRPRTPANNSTTIRAFYCGVVVESANGKDLNEDVRNLVSSLGENLSLVDGGMSPTLAEISPMNSVSDLTTQNRNTTNPSALADVINEFVSTERSYVKRLRILKEAGLIFNLHDAYADPLRTFAKAKDTALLPAYEAKTLFGNIDNILVVNQLFLEDLEKMITPNGHQTVGGIGDVCLKHFRDLRAFDCYKQYYSKREEALMILKREKLKKSSAGFASFIERIKESTADARNRVGLSELLMDPVQRIPRYTLMWESMLKFMPSDDPQRTKLMEADKIAQKIAKCEMDDHTKRAAIMHSLERSIDSFPAGLISNNRRLVDSIDVDDIPVDTSMAPGMSTSTSNTGTLHCTLFLFDDKLMIVKRPNSSASGKTLTGLDQLDKATKTGGLLAGIKKNGLSFKGVIDIFDVVATDVGPSEFHLYLENPPQDQTDRWSGRRFRSFTVAHTSSPLNYDLAGSSFEKQRFLENLWTVQAQFRSRNNRSVVLCSGEREVENRGGSADEIAFRLDGPPYVVVRVQPLPGELSRYVVSSSDPDDETVEDIVHTASVPGRIVDTNANAPRSVHQFGLFKFRTEANSRPTTPTASLRSKVGIFGLDAMAKNLFSGKNGDVFGTVLSNNHKRSRSATSRASSNTTTTLDSAIRFSTRSTATTAATSIITDEEDSFGSPARKLQKSRWPMSTTSSPGKSPTGFRHSLSRTASEDLMDESLPIPFPVLSVDESDGDLSARLELARKNSQNQHGRPLPILPTNPPVEDTIYEEDPPPAAAILHSKAGPRPASPFWPEITPTRGRLETQQERPSSRSDRSRSTSTHGTHVERRPIGPRAPSPLPLRNSEVVETDITNTLTQMIQEEPSTPIRKPSKASSTSTVQQVRRPLLDSRMNEITPKATAEPGYAAPISVEPLFIKKKTSLRSNKDSPPRQRHSHIPTRVVSTRKTSPQARAAKRTISLQGPDKSDISDQILSIAQTTREDAESARRSVKRIKLDVTSMKATLSGENESQNIEPEMPLQRQLSSRSPHSRHVHALSEADARREELRQVIAMRNADSPFRRTPNNSPIKGLSSTSKQISRLQDLTDNIDNLASQSEKDLRRIIANQETFQVELKNLVADLKEKTAELATTRAELKSTKRQCEVAKNLLADTTAENDILHQAFNEELDGMFNDANLPESESWVAMTKDLRETKIARNELKKENTGLKRKLQELESQNEE</sequence>
<dbReference type="Pfam" id="PF00621">
    <property type="entry name" value="RhoGEF"/>
    <property type="match status" value="1"/>
</dbReference>
<dbReference type="PANTHER" id="PTHR12673">
    <property type="entry name" value="FACIOGENITAL DYSPLASIA PROTEIN"/>
    <property type="match status" value="1"/>
</dbReference>
<dbReference type="SMART" id="SM00325">
    <property type="entry name" value="RhoGEF"/>
    <property type="match status" value="1"/>
</dbReference>
<feature type="region of interest" description="Disordered" evidence="2">
    <location>
        <begin position="925"/>
        <end position="970"/>
    </location>
</feature>
<evidence type="ECO:0000259" key="3">
    <source>
        <dbReference type="PROSITE" id="PS50010"/>
    </source>
</evidence>
<feature type="compositionally biased region" description="Polar residues" evidence="2">
    <location>
        <begin position="945"/>
        <end position="954"/>
    </location>
</feature>